<evidence type="ECO:0000256" key="6">
    <source>
        <dbReference type="SAM" id="MobiDB-lite"/>
    </source>
</evidence>
<protein>
    <submittedName>
        <fullName evidence="7">LRC45 protein</fullName>
    </submittedName>
</protein>
<evidence type="ECO:0000256" key="2">
    <source>
        <dbReference type="ARBA" id="ARBA00022490"/>
    </source>
</evidence>
<feature type="region of interest" description="Disordered" evidence="6">
    <location>
        <begin position="559"/>
        <end position="578"/>
    </location>
</feature>
<keyword evidence="3 5" id="KW-0175">Coiled coil</keyword>
<dbReference type="SMART" id="SM00368">
    <property type="entry name" value="LRR_RI"/>
    <property type="match status" value="4"/>
</dbReference>
<name>A0A6G1BGI7_CROCR</name>
<evidence type="ECO:0000256" key="3">
    <source>
        <dbReference type="ARBA" id="ARBA00023054"/>
    </source>
</evidence>
<evidence type="ECO:0000256" key="5">
    <source>
        <dbReference type="SAM" id="Coils"/>
    </source>
</evidence>
<sequence>MEEFRHSYSRLCKERGAEPQETVLQQLQELPWGRLDLATQSLTVDTCRALGALLQKEALLTELILSDCMLSEEGATLLLQGLCANTVVRFLDLKGNNLRGAGAEALGKLLRQNKSIQSLTLEWNNLGAWEDAFATFCGALASNGALRQLDLRNNQISHKGAEQLALALTRNASLQQLDLRWNNIGLLGGRALVSCLPRNRTLWRLELAGNNIPGDLLRAVEQAMDHNQDRQTAFRENRARTRVLSKEVRHLHEEKSKQFLDLMETIEKQRKEMDRSGRASAVRVGQLQEALSERHSVINALKAKLQMAEAALALSEQKAQGLGELLATAVEEQRSLAERQADEHRLEQQAALERESKLLRDLSAANEKTLLLRNQVDELERKVRSQQEQLFAAREELTSTTAELRARAIQAEERLELEKKRSRQSLEDLERLRATEVEHMSRHLEESERAMQERVQRLETSRLSLEEELSRVKAAALSERGQAEEELIKAKNQVRLEEQQRLAHLEEKLRLLAQARDEAQSACLQQRQTVADAQARAGQLGLQVEGLRRRLEELQQVAGTGGWGGSPRCPPRPPHAHPHVLQELSHKDQEKVAEVTRVRVELQEQNGRLQAELTAQEALREKVAALERQLKVIAGDHREALLDRESENASLREKLRLKEAEIARIREEEAQRASFLQNAVLAYVQGSPLRAMGPQK</sequence>
<evidence type="ECO:0000256" key="4">
    <source>
        <dbReference type="ARBA" id="ARBA00023212"/>
    </source>
</evidence>
<reference evidence="7 8" key="1">
    <citation type="submission" date="2019-11" db="EMBL/GenBank/DDBJ databases">
        <authorList>
            <person name="Yang C."/>
            <person name="Li F."/>
        </authorList>
    </citation>
    <scope>NUCLEOTIDE SEQUENCE [LARGE SCALE GENOMIC DNA]</scope>
    <source>
        <strain evidence="7">KB4526</strain>
        <tissue evidence="7">Muscle</tissue>
    </source>
</reference>
<feature type="coiled-coil region" evidence="5">
    <location>
        <begin position="298"/>
        <end position="557"/>
    </location>
</feature>
<dbReference type="Proteomes" id="UP000475037">
    <property type="component" value="Unassembled WGS sequence"/>
</dbReference>
<evidence type="ECO:0000313" key="8">
    <source>
        <dbReference type="Proteomes" id="UP000475037"/>
    </source>
</evidence>
<dbReference type="InterPro" id="IPR032675">
    <property type="entry name" value="LRR_dom_sf"/>
</dbReference>
<keyword evidence="4" id="KW-0206">Cytoskeleton</keyword>
<dbReference type="EMBL" id="VOAJ01000527">
    <property type="protein sequence ID" value="KAF0887056.1"/>
    <property type="molecule type" value="Genomic_DNA"/>
</dbReference>
<keyword evidence="8" id="KW-1185">Reference proteome</keyword>
<comment type="caution">
    <text evidence="7">The sequence shown here is derived from an EMBL/GenBank/DDBJ whole genome shotgun (WGS) entry which is preliminary data.</text>
</comment>
<dbReference type="GO" id="GO:0005813">
    <property type="term" value="C:centrosome"/>
    <property type="evidence" value="ECO:0007669"/>
    <property type="project" value="UniProtKB-SubCell"/>
</dbReference>
<dbReference type="Gene3D" id="3.80.10.10">
    <property type="entry name" value="Ribonuclease Inhibitor"/>
    <property type="match status" value="2"/>
</dbReference>
<dbReference type="InterPro" id="IPR001611">
    <property type="entry name" value="Leu-rich_rpt"/>
</dbReference>
<evidence type="ECO:0000256" key="1">
    <source>
        <dbReference type="ARBA" id="ARBA00004300"/>
    </source>
</evidence>
<feature type="coiled-coil region" evidence="5">
    <location>
        <begin position="592"/>
        <end position="668"/>
    </location>
</feature>
<dbReference type="AlphaFoldDB" id="A0A6G1BGI7"/>
<feature type="non-terminal residue" evidence="7">
    <location>
        <position position="1"/>
    </location>
</feature>
<keyword evidence="2" id="KW-0963">Cytoplasm</keyword>
<gene>
    <name evidence="7" type="primary">Lrrc45_1</name>
    <name evidence="7" type="ORF">FOF47_R11019</name>
</gene>
<evidence type="ECO:0000313" key="7">
    <source>
        <dbReference type="EMBL" id="KAF0887056.1"/>
    </source>
</evidence>
<dbReference type="GO" id="GO:0005886">
    <property type="term" value="C:plasma membrane"/>
    <property type="evidence" value="ECO:0007669"/>
    <property type="project" value="TreeGrafter"/>
</dbReference>
<organism evidence="7 8">
    <name type="scientific">Crocuta crocuta</name>
    <name type="common">Spotted hyena</name>
    <dbReference type="NCBI Taxonomy" id="9678"/>
    <lineage>
        <taxon>Eukaryota</taxon>
        <taxon>Metazoa</taxon>
        <taxon>Chordata</taxon>
        <taxon>Craniata</taxon>
        <taxon>Vertebrata</taxon>
        <taxon>Euteleostomi</taxon>
        <taxon>Mammalia</taxon>
        <taxon>Eutheria</taxon>
        <taxon>Laurasiatheria</taxon>
        <taxon>Carnivora</taxon>
        <taxon>Feliformia</taxon>
        <taxon>Hyaenidae</taxon>
        <taxon>Crocuta</taxon>
    </lineage>
</organism>
<dbReference type="PANTHER" id="PTHR23170:SF3">
    <property type="entry name" value="LEUCINE-RICH REPEAT-CONTAINING PROTEIN 45"/>
    <property type="match status" value="1"/>
</dbReference>
<proteinExistence type="predicted"/>
<dbReference type="InterPro" id="IPR052116">
    <property type="entry name" value="Centro_Cilium_Assembly"/>
</dbReference>
<comment type="subcellular location">
    <subcellularLocation>
        <location evidence="1">Cytoplasm</location>
        <location evidence="1">Cytoskeleton</location>
        <location evidence="1">Microtubule organizing center</location>
        <location evidence="1">Centrosome</location>
    </subcellularLocation>
</comment>
<dbReference type="PANTHER" id="PTHR23170">
    <property type="entry name" value="NY-REN-58 ANTIGEN"/>
    <property type="match status" value="1"/>
</dbReference>
<accession>A0A6G1BGI7</accession>
<dbReference type="SUPFAM" id="SSF52047">
    <property type="entry name" value="RNI-like"/>
    <property type="match status" value="1"/>
</dbReference>
<feature type="non-terminal residue" evidence="7">
    <location>
        <position position="696"/>
    </location>
</feature>
<dbReference type="Pfam" id="PF13516">
    <property type="entry name" value="LRR_6"/>
    <property type="match status" value="3"/>
</dbReference>